<protein>
    <submittedName>
        <fullName evidence="9">Uncharacterized protein</fullName>
    </submittedName>
</protein>
<keyword evidence="7 8" id="KW-0472">Membrane</keyword>
<evidence type="ECO:0000256" key="6">
    <source>
        <dbReference type="ARBA" id="ARBA00022989"/>
    </source>
</evidence>
<feature type="transmembrane region" description="Helical" evidence="8">
    <location>
        <begin position="110"/>
        <end position="130"/>
    </location>
</feature>
<accession>A0A3B0YC97</accession>
<keyword evidence="3" id="KW-1003">Cell membrane</keyword>
<keyword evidence="6 8" id="KW-1133">Transmembrane helix</keyword>
<gene>
    <name evidence="9" type="ORF">MNBD_GAMMA11-1380</name>
</gene>
<keyword evidence="2" id="KW-0813">Transport</keyword>
<dbReference type="Pfam" id="PF04143">
    <property type="entry name" value="Sulf_transp"/>
    <property type="match status" value="1"/>
</dbReference>
<evidence type="ECO:0000256" key="5">
    <source>
        <dbReference type="ARBA" id="ARBA00022692"/>
    </source>
</evidence>
<keyword evidence="4" id="KW-0997">Cell inner membrane</keyword>
<dbReference type="PANTHER" id="PTHR30574">
    <property type="entry name" value="INNER MEMBRANE PROTEIN YEDE"/>
    <property type="match status" value="1"/>
</dbReference>
<comment type="subcellular location">
    <subcellularLocation>
        <location evidence="1">Cell inner membrane</location>
        <topology evidence="1">Multi-pass membrane protein</topology>
    </subcellularLocation>
</comment>
<dbReference type="GO" id="GO:0005886">
    <property type="term" value="C:plasma membrane"/>
    <property type="evidence" value="ECO:0007669"/>
    <property type="project" value="UniProtKB-SubCell"/>
</dbReference>
<evidence type="ECO:0000256" key="1">
    <source>
        <dbReference type="ARBA" id="ARBA00004429"/>
    </source>
</evidence>
<sequence>MFEQWPWWFSAITLAVLGLGFILTTHRILSGSGNWARVIEHDSQEDIAQAEGPFRKNPAMLNDALMKATLEEFGYKVVVDFLARRKGDKIPEEQPKAIVFAERTSWTVHLTFLLMLIVGGLIASLTNGSFEFRASFGELHTSLFGGGMGYWITLIMGGFMVGFGTQMAGGCSFGHGLGGCSRFVPASLIATGTFFMTAIITSVFIHYIITGSFQ</sequence>
<feature type="transmembrane region" description="Helical" evidence="8">
    <location>
        <begin position="150"/>
        <end position="171"/>
    </location>
</feature>
<evidence type="ECO:0000256" key="7">
    <source>
        <dbReference type="ARBA" id="ARBA00023136"/>
    </source>
</evidence>
<feature type="transmembrane region" description="Helical" evidence="8">
    <location>
        <begin position="6"/>
        <end position="24"/>
    </location>
</feature>
<evidence type="ECO:0000256" key="3">
    <source>
        <dbReference type="ARBA" id="ARBA00022475"/>
    </source>
</evidence>
<dbReference type="AlphaFoldDB" id="A0A3B0YC97"/>
<evidence type="ECO:0000256" key="4">
    <source>
        <dbReference type="ARBA" id="ARBA00022519"/>
    </source>
</evidence>
<name>A0A3B0YC97_9ZZZZ</name>
<dbReference type="EMBL" id="UOFG01000270">
    <property type="protein sequence ID" value="VAW66324.1"/>
    <property type="molecule type" value="Genomic_DNA"/>
</dbReference>
<proteinExistence type="predicted"/>
<organism evidence="9">
    <name type="scientific">hydrothermal vent metagenome</name>
    <dbReference type="NCBI Taxonomy" id="652676"/>
    <lineage>
        <taxon>unclassified sequences</taxon>
        <taxon>metagenomes</taxon>
        <taxon>ecological metagenomes</taxon>
    </lineage>
</organism>
<evidence type="ECO:0000256" key="8">
    <source>
        <dbReference type="SAM" id="Phobius"/>
    </source>
</evidence>
<keyword evidence="5 8" id="KW-0812">Transmembrane</keyword>
<dbReference type="InterPro" id="IPR007272">
    <property type="entry name" value="Sulf_transp_TsuA/YedE"/>
</dbReference>
<evidence type="ECO:0000256" key="2">
    <source>
        <dbReference type="ARBA" id="ARBA00022448"/>
    </source>
</evidence>
<evidence type="ECO:0000313" key="9">
    <source>
        <dbReference type="EMBL" id="VAW66324.1"/>
    </source>
</evidence>
<feature type="transmembrane region" description="Helical" evidence="8">
    <location>
        <begin position="183"/>
        <end position="209"/>
    </location>
</feature>
<dbReference type="PANTHER" id="PTHR30574:SF1">
    <property type="entry name" value="SULPHUR TRANSPORT DOMAIN-CONTAINING PROTEIN"/>
    <property type="match status" value="1"/>
</dbReference>
<reference evidence="9" key="1">
    <citation type="submission" date="2018-06" db="EMBL/GenBank/DDBJ databases">
        <authorList>
            <person name="Zhirakovskaya E."/>
        </authorList>
    </citation>
    <scope>NUCLEOTIDE SEQUENCE</scope>
</reference>